<dbReference type="KEGG" id="lbc:LACBIDRAFT_296911"/>
<dbReference type="InParanoid" id="B0D9J6"/>
<sequence length="95" mass="10816">MDWEQFTMGKKRFGIHSPQKRVIISTLSGPLFPGSAQSQQGTHNIPHPSFEFPPYQPFTFVFVLVPPQLGRINCMLPISPRNRCTNREVKVEGSF</sequence>
<evidence type="ECO:0000313" key="3">
    <source>
        <dbReference type="Proteomes" id="UP000001194"/>
    </source>
</evidence>
<gene>
    <name evidence="2" type="ORF">LACBIDRAFT_296911</name>
    <name evidence="1" type="ORF">LACBIDRAFT_297383</name>
</gene>
<evidence type="ECO:0000313" key="2">
    <source>
        <dbReference type="EMBL" id="EDR08592.1"/>
    </source>
</evidence>
<dbReference type="RefSeq" id="XP_001880817.1">
    <property type="nucleotide sequence ID" value="XM_001880782.1"/>
</dbReference>
<dbReference type="EMBL" id="DS547101">
    <property type="protein sequence ID" value="EDR08592.1"/>
    <property type="molecule type" value="Genomic_DNA"/>
</dbReference>
<organism evidence="3">
    <name type="scientific">Laccaria bicolor (strain S238N-H82 / ATCC MYA-4686)</name>
    <name type="common">Bicoloured deceiver</name>
    <name type="synonym">Laccaria laccata var. bicolor</name>
    <dbReference type="NCBI Taxonomy" id="486041"/>
    <lineage>
        <taxon>Eukaryota</taxon>
        <taxon>Fungi</taxon>
        <taxon>Dikarya</taxon>
        <taxon>Basidiomycota</taxon>
        <taxon>Agaricomycotina</taxon>
        <taxon>Agaricomycetes</taxon>
        <taxon>Agaricomycetidae</taxon>
        <taxon>Agaricales</taxon>
        <taxon>Agaricineae</taxon>
        <taxon>Hydnangiaceae</taxon>
        <taxon>Laccaria</taxon>
    </lineage>
</organism>
<dbReference type="HOGENOM" id="CLU_2373146_0_0_1"/>
<name>B0D9J6_LACBS</name>
<dbReference type="RefSeq" id="XP_001880787.1">
    <property type="nucleotide sequence ID" value="XM_001880752.1"/>
</dbReference>
<proteinExistence type="predicted"/>
<dbReference type="GeneID" id="6076339"/>
<dbReference type="KEGG" id="lbc:LACBIDRAFT_297383"/>
<dbReference type="AlphaFoldDB" id="B0D9J6"/>
<dbReference type="Proteomes" id="UP000001194">
    <property type="component" value="Unassembled WGS sequence"/>
</dbReference>
<evidence type="ECO:0000313" key="1">
    <source>
        <dbReference type="EMBL" id="EDR08562.1"/>
    </source>
</evidence>
<dbReference type="GeneID" id="6076264"/>
<accession>B0D9J6</accession>
<keyword evidence="3" id="KW-1185">Reference proteome</keyword>
<reference evidence="2 3" key="1">
    <citation type="journal article" date="2008" name="Nature">
        <title>The genome of Laccaria bicolor provides insights into mycorrhizal symbiosis.</title>
        <authorList>
            <person name="Martin F."/>
            <person name="Aerts A."/>
            <person name="Ahren D."/>
            <person name="Brun A."/>
            <person name="Danchin E.G.J."/>
            <person name="Duchaussoy F."/>
            <person name="Gibon J."/>
            <person name="Kohler A."/>
            <person name="Lindquist E."/>
            <person name="Pereda V."/>
            <person name="Salamov A."/>
            <person name="Shapiro H.J."/>
            <person name="Wuyts J."/>
            <person name="Blaudez D."/>
            <person name="Buee M."/>
            <person name="Brokstein P."/>
            <person name="Canbaeck B."/>
            <person name="Cohen D."/>
            <person name="Courty P.E."/>
            <person name="Coutinho P.M."/>
            <person name="Delaruelle C."/>
            <person name="Detter J.C."/>
            <person name="Deveau A."/>
            <person name="DiFazio S."/>
            <person name="Duplessis S."/>
            <person name="Fraissinet-Tachet L."/>
            <person name="Lucic E."/>
            <person name="Frey-Klett P."/>
            <person name="Fourrey C."/>
            <person name="Feussner I."/>
            <person name="Gay G."/>
            <person name="Grimwood J."/>
            <person name="Hoegger P.J."/>
            <person name="Jain P."/>
            <person name="Kilaru S."/>
            <person name="Labbe J."/>
            <person name="Lin Y.C."/>
            <person name="Legue V."/>
            <person name="Le Tacon F."/>
            <person name="Marmeisse R."/>
            <person name="Melayah D."/>
            <person name="Montanini B."/>
            <person name="Muratet M."/>
            <person name="Nehls U."/>
            <person name="Niculita-Hirzel H."/>
            <person name="Oudot-Le Secq M.P."/>
            <person name="Peter M."/>
            <person name="Quesneville H."/>
            <person name="Rajashekar B."/>
            <person name="Reich M."/>
            <person name="Rouhier N."/>
            <person name="Schmutz J."/>
            <person name="Yin T."/>
            <person name="Chalot M."/>
            <person name="Henrissat B."/>
            <person name="Kuees U."/>
            <person name="Lucas S."/>
            <person name="Van de Peer Y."/>
            <person name="Podila G.K."/>
            <person name="Polle A."/>
            <person name="Pukkila P.J."/>
            <person name="Richardson P.M."/>
            <person name="Rouze P."/>
            <person name="Sanders I.R."/>
            <person name="Stajich J.E."/>
            <person name="Tunlid A."/>
            <person name="Tuskan G."/>
            <person name="Grigoriev I.V."/>
        </authorList>
    </citation>
    <scope>NUCLEOTIDE SEQUENCE [LARGE SCALE GENOMIC DNA]</scope>
    <source>
        <strain evidence="3">S238N-H82 / ATCC MYA-4686</strain>
    </source>
</reference>
<protein>
    <submittedName>
        <fullName evidence="2">Predicted protein</fullName>
    </submittedName>
</protein>
<dbReference type="EMBL" id="DS547101">
    <property type="protein sequence ID" value="EDR08562.1"/>
    <property type="molecule type" value="Genomic_DNA"/>
</dbReference>